<dbReference type="RefSeq" id="XP_040628672.1">
    <property type="nucleotide sequence ID" value="XM_040771139.1"/>
</dbReference>
<dbReference type="EMBL" id="JH795863">
    <property type="protein sequence ID" value="EJU01775.1"/>
    <property type="molecule type" value="Genomic_DNA"/>
</dbReference>
<dbReference type="OrthoDB" id="41238at2759"/>
<dbReference type="Gene3D" id="3.40.630.30">
    <property type="match status" value="1"/>
</dbReference>
<dbReference type="Proteomes" id="UP000030653">
    <property type="component" value="Unassembled WGS sequence"/>
</dbReference>
<reference evidence="1 2" key="1">
    <citation type="journal article" date="2012" name="Science">
        <title>The Paleozoic origin of enzymatic lignin decomposition reconstructed from 31 fungal genomes.</title>
        <authorList>
            <person name="Floudas D."/>
            <person name="Binder M."/>
            <person name="Riley R."/>
            <person name="Barry K."/>
            <person name="Blanchette R.A."/>
            <person name="Henrissat B."/>
            <person name="Martinez A.T."/>
            <person name="Otillar R."/>
            <person name="Spatafora J.W."/>
            <person name="Yadav J.S."/>
            <person name="Aerts A."/>
            <person name="Benoit I."/>
            <person name="Boyd A."/>
            <person name="Carlson A."/>
            <person name="Copeland A."/>
            <person name="Coutinho P.M."/>
            <person name="de Vries R.P."/>
            <person name="Ferreira P."/>
            <person name="Findley K."/>
            <person name="Foster B."/>
            <person name="Gaskell J."/>
            <person name="Glotzer D."/>
            <person name="Gorecki P."/>
            <person name="Heitman J."/>
            <person name="Hesse C."/>
            <person name="Hori C."/>
            <person name="Igarashi K."/>
            <person name="Jurgens J.A."/>
            <person name="Kallen N."/>
            <person name="Kersten P."/>
            <person name="Kohler A."/>
            <person name="Kuees U."/>
            <person name="Kumar T.K.A."/>
            <person name="Kuo A."/>
            <person name="LaButti K."/>
            <person name="Larrondo L.F."/>
            <person name="Lindquist E."/>
            <person name="Ling A."/>
            <person name="Lombard V."/>
            <person name="Lucas S."/>
            <person name="Lundell T."/>
            <person name="Martin R."/>
            <person name="McLaughlin D.J."/>
            <person name="Morgenstern I."/>
            <person name="Morin E."/>
            <person name="Murat C."/>
            <person name="Nagy L.G."/>
            <person name="Nolan M."/>
            <person name="Ohm R.A."/>
            <person name="Patyshakuliyeva A."/>
            <person name="Rokas A."/>
            <person name="Ruiz-Duenas F.J."/>
            <person name="Sabat G."/>
            <person name="Salamov A."/>
            <person name="Samejima M."/>
            <person name="Schmutz J."/>
            <person name="Slot J.C."/>
            <person name="St John F."/>
            <person name="Stenlid J."/>
            <person name="Sun H."/>
            <person name="Sun S."/>
            <person name="Syed K."/>
            <person name="Tsang A."/>
            <person name="Wiebenga A."/>
            <person name="Young D."/>
            <person name="Pisabarro A."/>
            <person name="Eastwood D.C."/>
            <person name="Martin F."/>
            <person name="Cullen D."/>
            <person name="Grigoriev I.V."/>
            <person name="Hibbett D.S."/>
        </authorList>
    </citation>
    <scope>NUCLEOTIDE SEQUENCE [LARGE SCALE GENOMIC DNA]</scope>
    <source>
        <strain evidence="1 2">DJM-731 SS1</strain>
    </source>
</reference>
<sequence length="180" mass="19799">MNVKLVNHYTAPANEIKTANELLNPPEGVYDVNFVFPLRELESDKVRLVPFLPSVHMPLLHVRAQPHSELNRYTSFGPFPTLSSALEWHDQHIRAEPSATLFAVLDLTQADPVLPEMGGRLAGMTGLIGASTGQSQAEVAFVTYLPEFQRTHVGTHASGLLLRWLLDSPAQGGLGLKRVQ</sequence>
<dbReference type="SUPFAM" id="SSF55729">
    <property type="entry name" value="Acyl-CoA N-acyltransferases (Nat)"/>
    <property type="match status" value="1"/>
</dbReference>
<dbReference type="InterPro" id="IPR051908">
    <property type="entry name" value="Ribosomal_N-acetyltransferase"/>
</dbReference>
<protein>
    <recommendedName>
        <fullName evidence="3">N-acetyltransferase domain-containing protein</fullName>
    </recommendedName>
</protein>
<dbReference type="AlphaFoldDB" id="M5G0W1"/>
<dbReference type="GO" id="GO:0008999">
    <property type="term" value="F:protein-N-terminal-alanine acetyltransferase activity"/>
    <property type="evidence" value="ECO:0007669"/>
    <property type="project" value="TreeGrafter"/>
</dbReference>
<proteinExistence type="predicted"/>
<evidence type="ECO:0000313" key="2">
    <source>
        <dbReference type="Proteomes" id="UP000030653"/>
    </source>
</evidence>
<evidence type="ECO:0000313" key="1">
    <source>
        <dbReference type="EMBL" id="EJU01775.1"/>
    </source>
</evidence>
<gene>
    <name evidence="1" type="ORF">DACRYDRAFT_15794</name>
</gene>
<organism evidence="1 2">
    <name type="scientific">Dacryopinax primogenitus (strain DJM 731)</name>
    <name type="common">Brown rot fungus</name>
    <dbReference type="NCBI Taxonomy" id="1858805"/>
    <lineage>
        <taxon>Eukaryota</taxon>
        <taxon>Fungi</taxon>
        <taxon>Dikarya</taxon>
        <taxon>Basidiomycota</taxon>
        <taxon>Agaricomycotina</taxon>
        <taxon>Dacrymycetes</taxon>
        <taxon>Dacrymycetales</taxon>
        <taxon>Dacrymycetaceae</taxon>
        <taxon>Dacryopinax</taxon>
    </lineage>
</organism>
<evidence type="ECO:0008006" key="3">
    <source>
        <dbReference type="Google" id="ProtNLM"/>
    </source>
</evidence>
<accession>M5G0W1</accession>
<keyword evidence="2" id="KW-1185">Reference proteome</keyword>
<dbReference type="InterPro" id="IPR016181">
    <property type="entry name" value="Acyl_CoA_acyltransferase"/>
</dbReference>
<dbReference type="PANTHER" id="PTHR43441">
    <property type="entry name" value="RIBOSOMAL-PROTEIN-SERINE ACETYLTRANSFERASE"/>
    <property type="match status" value="1"/>
</dbReference>
<dbReference type="GO" id="GO:1990189">
    <property type="term" value="F:protein N-terminal-serine acetyltransferase activity"/>
    <property type="evidence" value="ECO:0007669"/>
    <property type="project" value="TreeGrafter"/>
</dbReference>
<name>M5G0W1_DACPD</name>
<dbReference type="OMA" id="NTRRCAK"/>
<dbReference type="GeneID" id="63686201"/>
<dbReference type="HOGENOM" id="CLU_1503947_0_0_1"/>
<dbReference type="PANTHER" id="PTHR43441:SF5">
    <property type="entry name" value="FAMILY ACETYLTRANSFERASE, PUTATIVE-RELATED"/>
    <property type="match status" value="1"/>
</dbReference>